<evidence type="ECO:0000313" key="2">
    <source>
        <dbReference type="Proteomes" id="UP000005268"/>
    </source>
</evidence>
<gene>
    <name evidence="1" type="ORF">YSA_10013</name>
</gene>
<dbReference type="Proteomes" id="UP000005268">
    <property type="component" value="Chromosome"/>
</dbReference>
<proteinExistence type="predicted"/>
<protein>
    <submittedName>
        <fullName evidence="1">Uncharacterized protein</fullName>
    </submittedName>
</protein>
<accession>I3V388</accession>
<dbReference type="AlphaFoldDB" id="I3V388"/>
<dbReference type="EMBL" id="CP003588">
    <property type="protein sequence ID" value="AFK72209.1"/>
    <property type="molecule type" value="Genomic_DNA"/>
</dbReference>
<reference evidence="1 2" key="1">
    <citation type="journal article" date="2012" name="J. Bacteriol.">
        <title>Complete Genome Sequence of the Naphthalene-Degrading Pseudomonas putida Strain ND6.</title>
        <authorList>
            <person name="Li S."/>
            <person name="Zhao H."/>
            <person name="Li Y."/>
            <person name="Niu S."/>
            <person name="Cai B."/>
        </authorList>
    </citation>
    <scope>NUCLEOTIDE SEQUENCE [LARGE SCALE GENOMIC DNA]</scope>
    <source>
        <strain evidence="1 2">ND6</strain>
    </source>
</reference>
<name>I3V388_PSEPU</name>
<dbReference type="HOGENOM" id="CLU_3139727_0_0_6"/>
<sequence length="49" mass="5405">MPHPLRIIASDPTGNQEAQPDVDAISYSARYRCLQILFTEATTPNPYAA</sequence>
<dbReference type="KEGG" id="ppi:YSA_10013"/>
<evidence type="ECO:0000313" key="1">
    <source>
        <dbReference type="EMBL" id="AFK72209.1"/>
    </source>
</evidence>
<organism evidence="1 2">
    <name type="scientific">Pseudomonas putida ND6</name>
    <dbReference type="NCBI Taxonomy" id="231023"/>
    <lineage>
        <taxon>Bacteria</taxon>
        <taxon>Pseudomonadati</taxon>
        <taxon>Pseudomonadota</taxon>
        <taxon>Gammaproteobacteria</taxon>
        <taxon>Pseudomonadales</taxon>
        <taxon>Pseudomonadaceae</taxon>
        <taxon>Pseudomonas</taxon>
    </lineage>
</organism>